<organism evidence="13 14">
    <name type="scientific">Roseburia zhanii</name>
    <dbReference type="NCBI Taxonomy" id="2763064"/>
    <lineage>
        <taxon>Bacteria</taxon>
        <taxon>Bacillati</taxon>
        <taxon>Bacillota</taxon>
        <taxon>Clostridia</taxon>
        <taxon>Lachnospirales</taxon>
        <taxon>Lachnospiraceae</taxon>
        <taxon>Roseburia</taxon>
    </lineage>
</organism>
<evidence type="ECO:0000256" key="8">
    <source>
        <dbReference type="ARBA" id="ARBA00023306"/>
    </source>
</evidence>
<dbReference type="PROSITE" id="PS51257">
    <property type="entry name" value="PROKAR_LIPOPROTEIN"/>
    <property type="match status" value="1"/>
</dbReference>
<evidence type="ECO:0000256" key="9">
    <source>
        <dbReference type="ARBA" id="ARBA00024849"/>
    </source>
</evidence>
<dbReference type="EMBL" id="JACOPH010000002">
    <property type="protein sequence ID" value="MBC5713250.1"/>
    <property type="molecule type" value="Genomic_DNA"/>
</dbReference>
<dbReference type="Pfam" id="PF00254">
    <property type="entry name" value="FKBP_C"/>
    <property type="match status" value="1"/>
</dbReference>
<evidence type="ECO:0000313" key="14">
    <source>
        <dbReference type="Proteomes" id="UP000606720"/>
    </source>
</evidence>
<comment type="catalytic activity">
    <reaction evidence="1 10">
        <text>[protein]-peptidylproline (omega=180) = [protein]-peptidylproline (omega=0)</text>
        <dbReference type="Rhea" id="RHEA:16237"/>
        <dbReference type="Rhea" id="RHEA-COMP:10747"/>
        <dbReference type="Rhea" id="RHEA-COMP:10748"/>
        <dbReference type="ChEBI" id="CHEBI:83833"/>
        <dbReference type="ChEBI" id="CHEBI:83834"/>
        <dbReference type="EC" id="5.2.1.8"/>
    </reaction>
</comment>
<evidence type="ECO:0000256" key="5">
    <source>
        <dbReference type="ARBA" id="ARBA00023110"/>
    </source>
</evidence>
<keyword evidence="11" id="KW-0732">Signal</keyword>
<evidence type="ECO:0000256" key="11">
    <source>
        <dbReference type="SAM" id="SignalP"/>
    </source>
</evidence>
<dbReference type="GO" id="GO:0005737">
    <property type="term" value="C:cytoplasm"/>
    <property type="evidence" value="ECO:0007669"/>
    <property type="project" value="UniProtKB-SubCell"/>
</dbReference>
<feature type="signal peptide" evidence="11">
    <location>
        <begin position="1"/>
        <end position="23"/>
    </location>
</feature>
<dbReference type="Gene3D" id="3.10.50.40">
    <property type="match status" value="1"/>
</dbReference>
<keyword evidence="6" id="KW-0143">Chaperone</keyword>
<keyword evidence="8" id="KW-0131">Cell cycle</keyword>
<comment type="subcellular location">
    <subcellularLocation>
        <location evidence="2">Cytoplasm</location>
    </subcellularLocation>
</comment>
<dbReference type="RefSeq" id="WP_186866237.1">
    <property type="nucleotide sequence ID" value="NZ_JACOPH010000002.1"/>
</dbReference>
<evidence type="ECO:0000256" key="3">
    <source>
        <dbReference type="ARBA" id="ARBA00005464"/>
    </source>
</evidence>
<dbReference type="NCBIfam" id="TIGR00115">
    <property type="entry name" value="tig"/>
    <property type="match status" value="1"/>
</dbReference>
<evidence type="ECO:0000256" key="6">
    <source>
        <dbReference type="ARBA" id="ARBA00023186"/>
    </source>
</evidence>
<dbReference type="GO" id="GO:0015031">
    <property type="term" value="P:protein transport"/>
    <property type="evidence" value="ECO:0007669"/>
    <property type="project" value="InterPro"/>
</dbReference>
<evidence type="ECO:0000259" key="12">
    <source>
        <dbReference type="PROSITE" id="PS50059"/>
    </source>
</evidence>
<dbReference type="InterPro" id="IPR005215">
    <property type="entry name" value="Trig_fac"/>
</dbReference>
<dbReference type="SUPFAM" id="SSF109998">
    <property type="entry name" value="Triger factor/SurA peptide-binding domain-like"/>
    <property type="match status" value="1"/>
</dbReference>
<dbReference type="GO" id="GO:0006457">
    <property type="term" value="P:protein folding"/>
    <property type="evidence" value="ECO:0007669"/>
    <property type="project" value="InterPro"/>
</dbReference>
<evidence type="ECO:0000256" key="10">
    <source>
        <dbReference type="PROSITE-ProRule" id="PRU00277"/>
    </source>
</evidence>
<dbReference type="Gene3D" id="1.10.3120.10">
    <property type="entry name" value="Trigger factor, C-terminal domain"/>
    <property type="match status" value="1"/>
</dbReference>
<comment type="function">
    <text evidence="9">Involved in protein export. Acts as a chaperone by maintaining the newly synthesized protein in an open conformation. Functions as a peptidyl-prolyl cis-trans isomerase.</text>
</comment>
<comment type="similarity">
    <text evidence="3">Belongs to the FKBP-type PPIase family. Tig subfamily.</text>
</comment>
<protein>
    <recommendedName>
        <fullName evidence="10">peptidylprolyl isomerase</fullName>
        <ecNumber evidence="10">5.2.1.8</ecNumber>
    </recommendedName>
</protein>
<proteinExistence type="inferred from homology"/>
<sequence length="388" mass="43121">MKKRFLWIMVAAGLLLLAGCGKKNTDGMSVSDTEAAEMEALDFDASDYVKLGDYKKLPVKYPVPTVTDEDVQSSISDLIDENTEYNQVERAILNGDYVSIDFTGTIDGKEFEGGSAEDYEFTMGEGEFLDDFESNLIGKSAGDTTTFKITFPDDYDDGSSEDSVAGKEAEFTVKINSVSEVVVPEYNDAFVASVTDYDTTAAYEDFLREDLMQTATTEAQTAAGEDALSQAIDNAKISGYPQELYDFCYNDTVDSYRSYAEMFGMDYEEFMSEFMSDEDLDEITKNWVNEIIVSKAIADKEGFAVTDQNYEEDATALAEEYGYDSLDTFLEDYGKASVIASILREKTISFLYENAEVTEVSSDEYYGAEDLLDTESADTEAIIMEDTE</sequence>
<name>A0A923LN13_9FIRM</name>
<dbReference type="EC" id="5.2.1.8" evidence="10"/>
<dbReference type="Pfam" id="PF05698">
    <property type="entry name" value="Trigger_C"/>
    <property type="match status" value="1"/>
</dbReference>
<dbReference type="SUPFAM" id="SSF54534">
    <property type="entry name" value="FKBP-like"/>
    <property type="match status" value="1"/>
</dbReference>
<dbReference type="PROSITE" id="PS50059">
    <property type="entry name" value="FKBP_PPIASE"/>
    <property type="match status" value="1"/>
</dbReference>
<dbReference type="InterPro" id="IPR001179">
    <property type="entry name" value="PPIase_FKBP_dom"/>
</dbReference>
<evidence type="ECO:0000256" key="4">
    <source>
        <dbReference type="ARBA" id="ARBA00022618"/>
    </source>
</evidence>
<keyword evidence="14" id="KW-1185">Reference proteome</keyword>
<dbReference type="GO" id="GO:0003755">
    <property type="term" value="F:peptidyl-prolyl cis-trans isomerase activity"/>
    <property type="evidence" value="ECO:0007669"/>
    <property type="project" value="UniProtKB-KW"/>
</dbReference>
<feature type="chain" id="PRO_5038100704" description="peptidylprolyl isomerase" evidence="11">
    <location>
        <begin position="24"/>
        <end position="388"/>
    </location>
</feature>
<dbReference type="InterPro" id="IPR027304">
    <property type="entry name" value="Trigger_fact/SurA_dom_sf"/>
</dbReference>
<dbReference type="InterPro" id="IPR046357">
    <property type="entry name" value="PPIase_dom_sf"/>
</dbReference>
<dbReference type="Proteomes" id="UP000606720">
    <property type="component" value="Unassembled WGS sequence"/>
</dbReference>
<dbReference type="GO" id="GO:0051301">
    <property type="term" value="P:cell division"/>
    <property type="evidence" value="ECO:0007669"/>
    <property type="project" value="UniProtKB-KW"/>
</dbReference>
<dbReference type="AlphaFoldDB" id="A0A923LN13"/>
<gene>
    <name evidence="13" type="primary">tig</name>
    <name evidence="13" type="ORF">H8S17_03335</name>
</gene>
<keyword evidence="5 10" id="KW-0697">Rotamase</keyword>
<keyword evidence="4" id="KW-0132">Cell division</keyword>
<comment type="caution">
    <text evidence="13">The sequence shown here is derived from an EMBL/GenBank/DDBJ whole genome shotgun (WGS) entry which is preliminary data.</text>
</comment>
<dbReference type="InterPro" id="IPR008880">
    <property type="entry name" value="Trigger_fac_C"/>
</dbReference>
<evidence type="ECO:0000256" key="7">
    <source>
        <dbReference type="ARBA" id="ARBA00023235"/>
    </source>
</evidence>
<evidence type="ECO:0000256" key="2">
    <source>
        <dbReference type="ARBA" id="ARBA00004496"/>
    </source>
</evidence>
<keyword evidence="7 10" id="KW-0413">Isomerase</keyword>
<evidence type="ECO:0000256" key="1">
    <source>
        <dbReference type="ARBA" id="ARBA00000971"/>
    </source>
</evidence>
<accession>A0A923LN13</accession>
<reference evidence="13" key="1">
    <citation type="submission" date="2020-08" db="EMBL/GenBank/DDBJ databases">
        <title>Genome public.</title>
        <authorList>
            <person name="Liu C."/>
            <person name="Sun Q."/>
        </authorList>
    </citation>
    <scope>NUCLEOTIDE SEQUENCE</scope>
    <source>
        <strain evidence="13">BX1005</strain>
    </source>
</reference>
<feature type="domain" description="PPIase FKBP-type" evidence="12">
    <location>
        <begin position="95"/>
        <end position="181"/>
    </location>
</feature>
<evidence type="ECO:0000313" key="13">
    <source>
        <dbReference type="EMBL" id="MBC5713250.1"/>
    </source>
</evidence>
<dbReference type="InterPro" id="IPR037041">
    <property type="entry name" value="Trigger_fac_C_sf"/>
</dbReference>
<dbReference type="PIRSF" id="PIRSF003095">
    <property type="entry name" value="Trigger_factor"/>
    <property type="match status" value="1"/>
</dbReference>
<dbReference type="FunFam" id="3.10.50.40:FF:000001">
    <property type="entry name" value="Trigger factor"/>
    <property type="match status" value="1"/>
</dbReference>